<keyword evidence="3" id="KW-1185">Reference proteome</keyword>
<dbReference type="EMBL" id="LN649231">
    <property type="protein sequence ID" value="CEI69657.1"/>
    <property type="molecule type" value="Genomic_DNA"/>
</dbReference>
<evidence type="ECO:0000313" key="2">
    <source>
        <dbReference type="EMBL" id="CEI69657.1"/>
    </source>
</evidence>
<feature type="compositionally biased region" description="Basic and acidic residues" evidence="1">
    <location>
        <begin position="58"/>
        <end position="71"/>
    </location>
</feature>
<evidence type="ECO:0000313" key="3">
    <source>
        <dbReference type="Proteomes" id="UP000245910"/>
    </source>
</evidence>
<feature type="region of interest" description="Disordered" evidence="1">
    <location>
        <begin position="46"/>
        <end position="86"/>
    </location>
</feature>
<dbReference type="Proteomes" id="UP000245910">
    <property type="component" value="Chromosome III"/>
</dbReference>
<reference evidence="3" key="1">
    <citation type="submission" date="2014-10" db="EMBL/GenBank/DDBJ databases">
        <authorList>
            <person name="King R."/>
        </authorList>
    </citation>
    <scope>NUCLEOTIDE SEQUENCE [LARGE SCALE GENOMIC DNA]</scope>
    <source>
        <strain evidence="3">A3/5</strain>
    </source>
</reference>
<name>A0A2L2TV61_9HYPO</name>
<proteinExistence type="predicted"/>
<accession>A0A2L2TV61</accession>
<dbReference type="AlphaFoldDB" id="A0A2L2TV61"/>
<sequence length="86" mass="10035">MDFLTDSNITITRFPSGTISNLKHLTVTERYALRFHLRQWMKVVDKEEANASDEDLPESPKRKSDDEDGSPKKRKREGRTMLRKKG</sequence>
<evidence type="ECO:0000256" key="1">
    <source>
        <dbReference type="SAM" id="MobiDB-lite"/>
    </source>
</evidence>
<feature type="compositionally biased region" description="Basic residues" evidence="1">
    <location>
        <begin position="72"/>
        <end position="86"/>
    </location>
</feature>
<organism evidence="2 3">
    <name type="scientific">Fusarium venenatum</name>
    <dbReference type="NCBI Taxonomy" id="56646"/>
    <lineage>
        <taxon>Eukaryota</taxon>
        <taxon>Fungi</taxon>
        <taxon>Dikarya</taxon>
        <taxon>Ascomycota</taxon>
        <taxon>Pezizomycotina</taxon>
        <taxon>Sordariomycetes</taxon>
        <taxon>Hypocreomycetidae</taxon>
        <taxon>Hypocreales</taxon>
        <taxon>Nectriaceae</taxon>
        <taxon>Fusarium</taxon>
    </lineage>
</organism>
<protein>
    <submittedName>
        <fullName evidence="2">Uncharacterized protein</fullName>
    </submittedName>
</protein>